<dbReference type="NCBIfam" id="NF047843">
    <property type="entry name" value="MST_Rv0443"/>
    <property type="match status" value="1"/>
</dbReference>
<evidence type="ECO:0008006" key="3">
    <source>
        <dbReference type="Google" id="ProtNLM"/>
    </source>
</evidence>
<dbReference type="InterPro" id="IPR034660">
    <property type="entry name" value="DinB/YfiT-like"/>
</dbReference>
<dbReference type="SUPFAM" id="SSF109854">
    <property type="entry name" value="DinB/YfiT-like putative metalloenzymes"/>
    <property type="match status" value="1"/>
</dbReference>
<accession>A0A5J4KQM3</accession>
<keyword evidence="2" id="KW-1185">Reference proteome</keyword>
<dbReference type="InterPro" id="IPR007061">
    <property type="entry name" value="MST-like"/>
</dbReference>
<dbReference type="AlphaFoldDB" id="A0A5J4KQM3"/>
<reference evidence="1 2" key="1">
    <citation type="submission" date="2019-10" db="EMBL/GenBank/DDBJ databases">
        <title>Dictyobacter vulcani sp. nov., within the class Ktedonobacteria, isolated from soil of volcanic Mt. Zao.</title>
        <authorList>
            <person name="Zheng Y."/>
            <person name="Wang C.M."/>
            <person name="Sakai Y."/>
            <person name="Abe K."/>
            <person name="Yokota A."/>
            <person name="Yabe S."/>
        </authorList>
    </citation>
    <scope>NUCLEOTIDE SEQUENCE [LARGE SCALE GENOMIC DNA]</scope>
    <source>
        <strain evidence="1 2">W12</strain>
    </source>
</reference>
<protein>
    <recommendedName>
        <fullName evidence="3">DinB-like domain-containing protein</fullName>
    </recommendedName>
</protein>
<gene>
    <name evidence="1" type="ORF">KDW_36640</name>
</gene>
<organism evidence="1 2">
    <name type="scientific">Dictyobacter vulcani</name>
    <dbReference type="NCBI Taxonomy" id="2607529"/>
    <lineage>
        <taxon>Bacteria</taxon>
        <taxon>Bacillati</taxon>
        <taxon>Chloroflexota</taxon>
        <taxon>Ktedonobacteria</taxon>
        <taxon>Ktedonobacterales</taxon>
        <taxon>Dictyobacteraceae</taxon>
        <taxon>Dictyobacter</taxon>
    </lineage>
</organism>
<proteinExistence type="predicted"/>
<dbReference type="Proteomes" id="UP000326912">
    <property type="component" value="Unassembled WGS sequence"/>
</dbReference>
<evidence type="ECO:0000313" key="2">
    <source>
        <dbReference type="Proteomes" id="UP000326912"/>
    </source>
</evidence>
<sequence length="168" mass="18791">MVSNKLLTDAFGRIQEVIHQVVPGLSREDLAFRPNESANSIGWLVWHLTRIQDDHIAGVARTKQVWHTGWSKQFALPLEDNDTGYGHSSKDVASVQASAELLLGYYDAVHAATINYLQSLKDEDYDKVVDTRWNPPVTLAVRLISVITDDLQHAGQAAYIRGLLNNKK</sequence>
<dbReference type="Gene3D" id="1.20.120.450">
    <property type="entry name" value="dinb family like domain"/>
    <property type="match status" value="1"/>
</dbReference>
<evidence type="ECO:0000313" key="1">
    <source>
        <dbReference type="EMBL" id="GER89502.1"/>
    </source>
</evidence>
<dbReference type="EMBL" id="BKZW01000001">
    <property type="protein sequence ID" value="GER89502.1"/>
    <property type="molecule type" value="Genomic_DNA"/>
</dbReference>
<comment type="caution">
    <text evidence="1">The sequence shown here is derived from an EMBL/GenBank/DDBJ whole genome shotgun (WGS) entry which is preliminary data.</text>
</comment>
<name>A0A5J4KQM3_9CHLR</name>
<dbReference type="Pfam" id="PF04978">
    <property type="entry name" value="MST"/>
    <property type="match status" value="1"/>
</dbReference>
<dbReference type="RefSeq" id="WP_151757239.1">
    <property type="nucleotide sequence ID" value="NZ_BKZW01000001.1"/>
</dbReference>